<evidence type="ECO:0000313" key="2">
    <source>
        <dbReference type="EMBL" id="MFD2914049.1"/>
    </source>
</evidence>
<gene>
    <name evidence="2" type="ORF">ACFS29_00230</name>
</gene>
<reference evidence="3" key="1">
    <citation type="journal article" date="2019" name="Int. J. Syst. Evol. Microbiol.">
        <title>The Global Catalogue of Microorganisms (GCM) 10K type strain sequencing project: providing services to taxonomists for standard genome sequencing and annotation.</title>
        <authorList>
            <consortium name="The Broad Institute Genomics Platform"/>
            <consortium name="The Broad Institute Genome Sequencing Center for Infectious Disease"/>
            <person name="Wu L."/>
            <person name="Ma J."/>
        </authorList>
    </citation>
    <scope>NUCLEOTIDE SEQUENCE [LARGE SCALE GENOMIC DNA]</scope>
    <source>
        <strain evidence="3">KCTC 32514</strain>
    </source>
</reference>
<feature type="region of interest" description="Disordered" evidence="1">
    <location>
        <begin position="43"/>
        <end position="71"/>
    </location>
</feature>
<evidence type="ECO:0000313" key="3">
    <source>
        <dbReference type="Proteomes" id="UP001597548"/>
    </source>
</evidence>
<protein>
    <submittedName>
        <fullName evidence="2">YtxH domain-containing protein</fullName>
    </submittedName>
</protein>
<accession>A0ABW5ZM80</accession>
<organism evidence="2 3">
    <name type="scientific">Psychroserpens luteus</name>
    <dbReference type="NCBI Taxonomy" id="1434066"/>
    <lineage>
        <taxon>Bacteria</taxon>
        <taxon>Pseudomonadati</taxon>
        <taxon>Bacteroidota</taxon>
        <taxon>Flavobacteriia</taxon>
        <taxon>Flavobacteriales</taxon>
        <taxon>Flavobacteriaceae</taxon>
        <taxon>Psychroserpens</taxon>
    </lineage>
</organism>
<comment type="caution">
    <text evidence="2">The sequence shown here is derived from an EMBL/GenBank/DDBJ whole genome shotgun (WGS) entry which is preliminary data.</text>
</comment>
<dbReference type="EMBL" id="JBHUOS010000001">
    <property type="protein sequence ID" value="MFD2914049.1"/>
    <property type="molecule type" value="Genomic_DNA"/>
</dbReference>
<dbReference type="Gene3D" id="1.20.120.20">
    <property type="entry name" value="Apolipoprotein"/>
    <property type="match status" value="1"/>
</dbReference>
<dbReference type="Proteomes" id="UP001597548">
    <property type="component" value="Unassembled WGS sequence"/>
</dbReference>
<dbReference type="RefSeq" id="WP_194507142.1">
    <property type="nucleotide sequence ID" value="NZ_JADILU010000002.1"/>
</dbReference>
<proteinExistence type="predicted"/>
<name>A0ABW5ZM80_9FLAO</name>
<dbReference type="PROSITE" id="PS51257">
    <property type="entry name" value="PROKAR_LIPOPROTEIN"/>
    <property type="match status" value="1"/>
</dbReference>
<evidence type="ECO:0000256" key="1">
    <source>
        <dbReference type="SAM" id="MobiDB-lite"/>
    </source>
</evidence>
<sequence>MKKIILTFAFLFTLATVFTSCREEKTPDEKVESAIDDVKEDLEDASDDVQDAAEDLQNEIEETAEEVGDDN</sequence>
<keyword evidence="3" id="KW-1185">Reference proteome</keyword>